<keyword evidence="3" id="KW-1185">Reference proteome</keyword>
<proteinExistence type="predicted"/>
<evidence type="ECO:0000313" key="3">
    <source>
        <dbReference type="Proteomes" id="UP000013568"/>
    </source>
</evidence>
<sequence length="25" mass="2769">CSCHIRWSKTKPPQNRGGLNQGTTV</sequence>
<name>E9CKB1_9GAMM</name>
<evidence type="ECO:0000313" key="2">
    <source>
        <dbReference type="EMBL" id="EFW13023.1"/>
    </source>
</evidence>
<feature type="compositionally biased region" description="Polar residues" evidence="1">
    <location>
        <begin position="11"/>
        <end position="25"/>
    </location>
</feature>
<dbReference type="AlphaFoldDB" id="E9CKB1"/>
<feature type="region of interest" description="Disordered" evidence="1">
    <location>
        <begin position="1"/>
        <end position="25"/>
    </location>
</feature>
<gene>
    <name evidence="2" type="ORF">SSYM_0460</name>
</gene>
<dbReference type="Proteomes" id="UP000013568">
    <property type="component" value="Unassembled WGS sequence"/>
</dbReference>
<accession>E9CKB1</accession>
<organism evidence="2 3">
    <name type="scientific">Serratia symbiotica str. Tucson</name>
    <dbReference type="NCBI Taxonomy" id="914128"/>
    <lineage>
        <taxon>Bacteria</taxon>
        <taxon>Pseudomonadati</taxon>
        <taxon>Pseudomonadota</taxon>
        <taxon>Gammaproteobacteria</taxon>
        <taxon>Enterobacterales</taxon>
        <taxon>Yersiniaceae</taxon>
        <taxon>Serratia</taxon>
        <taxon>Serratia symbiotica</taxon>
    </lineage>
</organism>
<evidence type="ECO:0000256" key="1">
    <source>
        <dbReference type="SAM" id="MobiDB-lite"/>
    </source>
</evidence>
<protein>
    <submittedName>
        <fullName evidence="2">Uncharacterized protein</fullName>
    </submittedName>
</protein>
<feature type="non-terminal residue" evidence="2">
    <location>
        <position position="1"/>
    </location>
</feature>
<dbReference type="HOGENOM" id="CLU_3418081_0_0_6"/>
<reference evidence="3" key="1">
    <citation type="journal article" date="2011" name="Genome Biol. Evol.">
        <title>Massive genomic decay in Serratia symbiotica, a recently evolved symbiont of aphids.</title>
        <authorList>
            <person name="Burke G.R."/>
            <person name="Moran N.A."/>
        </authorList>
    </citation>
    <scope>NUCLEOTIDE SEQUENCE [LARGE SCALE GENOMIC DNA]</scope>
    <source>
        <strain evidence="3">Tucson</strain>
    </source>
</reference>
<dbReference type="EMBL" id="GL636100">
    <property type="protein sequence ID" value="EFW13023.1"/>
    <property type="molecule type" value="Genomic_DNA"/>
</dbReference>